<proteinExistence type="predicted"/>
<dbReference type="Proteomes" id="UP000283634">
    <property type="component" value="Unassembled WGS sequence"/>
</dbReference>
<keyword evidence="2" id="KW-0732">Signal</keyword>
<evidence type="ECO:0000256" key="1">
    <source>
        <dbReference type="SAM" id="MobiDB-lite"/>
    </source>
</evidence>
<feature type="compositionally biased region" description="Low complexity" evidence="1">
    <location>
        <begin position="219"/>
        <end position="232"/>
    </location>
</feature>
<feature type="compositionally biased region" description="Basic and acidic residues" evidence="1">
    <location>
        <begin position="167"/>
        <end position="180"/>
    </location>
</feature>
<comment type="caution">
    <text evidence="3">The sequence shown here is derived from an EMBL/GenBank/DDBJ whole genome shotgun (WGS) entry which is preliminary data.</text>
</comment>
<evidence type="ECO:0000256" key="2">
    <source>
        <dbReference type="SAM" id="SignalP"/>
    </source>
</evidence>
<feature type="region of interest" description="Disordered" evidence="1">
    <location>
        <begin position="165"/>
        <end position="245"/>
    </location>
</feature>
<organism evidence="3 4">
    <name type="scientific">Trypanosoma rangeli</name>
    <dbReference type="NCBI Taxonomy" id="5698"/>
    <lineage>
        <taxon>Eukaryota</taxon>
        <taxon>Discoba</taxon>
        <taxon>Euglenozoa</taxon>
        <taxon>Kinetoplastea</taxon>
        <taxon>Metakinetoplastina</taxon>
        <taxon>Trypanosomatida</taxon>
        <taxon>Trypanosomatidae</taxon>
        <taxon>Trypanosoma</taxon>
        <taxon>Herpetosoma</taxon>
    </lineage>
</organism>
<reference evidence="3 4" key="1">
    <citation type="journal article" date="2018" name="BMC Genomics">
        <title>Genomic comparison of Trypanosoma conorhini and Trypanosoma rangeli to Trypanosoma cruzi strains of high and low virulence.</title>
        <authorList>
            <person name="Bradwell K.R."/>
            <person name="Koparde V.N."/>
            <person name="Matveyev A.V."/>
            <person name="Serrano M.G."/>
            <person name="Alves J.M."/>
            <person name="Parikh H."/>
            <person name="Huang B."/>
            <person name="Lee V."/>
            <person name="Espinosa-Alvarez O."/>
            <person name="Ortiz P.A."/>
            <person name="Costa-Martins A.G."/>
            <person name="Teixeira M.M."/>
            <person name="Buck G.A."/>
        </authorList>
    </citation>
    <scope>NUCLEOTIDE SEQUENCE [LARGE SCALE GENOMIC DNA]</scope>
    <source>
        <strain evidence="3 4">AM80</strain>
    </source>
</reference>
<dbReference type="EMBL" id="MKGL01000608">
    <property type="protein sequence ID" value="RNE97051.1"/>
    <property type="molecule type" value="Genomic_DNA"/>
</dbReference>
<keyword evidence="4" id="KW-1185">Reference proteome</keyword>
<feature type="signal peptide" evidence="2">
    <location>
        <begin position="1"/>
        <end position="29"/>
    </location>
</feature>
<dbReference type="RefSeq" id="XP_029233939.1">
    <property type="nucleotide sequence ID" value="XM_029386227.1"/>
</dbReference>
<protein>
    <submittedName>
        <fullName evidence="3">Mucin-like glycoprotein</fullName>
    </submittedName>
</protein>
<feature type="compositionally biased region" description="Low complexity" evidence="1">
    <location>
        <begin position="138"/>
        <end position="153"/>
    </location>
</feature>
<dbReference type="GeneID" id="40333482"/>
<feature type="region of interest" description="Disordered" evidence="1">
    <location>
        <begin position="138"/>
        <end position="157"/>
    </location>
</feature>
<dbReference type="OMA" id="NSKHEWR"/>
<evidence type="ECO:0000313" key="4">
    <source>
        <dbReference type="Proteomes" id="UP000283634"/>
    </source>
</evidence>
<evidence type="ECO:0000313" key="3">
    <source>
        <dbReference type="EMBL" id="RNE97051.1"/>
    </source>
</evidence>
<gene>
    <name evidence="3" type="ORF">TraAM80_09549</name>
</gene>
<feature type="chain" id="PRO_5018649757" evidence="2">
    <location>
        <begin position="30"/>
        <end position="267"/>
    </location>
</feature>
<name>A0A3R7JXI8_TRYRA</name>
<dbReference type="AlphaFoldDB" id="A0A3R7JXI8"/>
<accession>A0A3R7JXI8</accession>
<sequence length="267" mass="27687">MAMATVRRRAVCALAVLVLLCGCCFSVCGATPEQEREALVDVFMEFSCQDSENKLSWRLNSKHEWRKCALDVNSVHFISGNTYSGDNAICAWGGTLHLIGGDRTRCSQSETEPKHAFTMSCKTHRDSAVRKLWEAANANPSDASHSSSSSEPSGVLMYCGRQTTSGERTEVEAGSTEEKGPSGVPEENAHGGGSAGAGPKDAVTEETPPTPSTGGDGGSATTTTTTSSPSGGKHAKGNADGSGTPSVWVRGTLLLLLTAAVACAAGD</sequence>
<dbReference type="PROSITE" id="PS51257">
    <property type="entry name" value="PROKAR_LIPOPROTEIN"/>
    <property type="match status" value="1"/>
</dbReference>